<reference evidence="1" key="1">
    <citation type="submission" date="2022-11" db="EMBL/GenBank/DDBJ databases">
        <authorList>
            <person name="Morgan W.R."/>
            <person name="Tartar A."/>
        </authorList>
    </citation>
    <scope>NUCLEOTIDE SEQUENCE</scope>
    <source>
        <strain evidence="1">ARSEF 373</strain>
    </source>
</reference>
<feature type="non-terminal residue" evidence="1">
    <location>
        <position position="1"/>
    </location>
</feature>
<protein>
    <recommendedName>
        <fullName evidence="3">Polyprotein</fullName>
    </recommendedName>
</protein>
<organism evidence="1 2">
    <name type="scientific">Lagenidium giganteum</name>
    <dbReference type="NCBI Taxonomy" id="4803"/>
    <lineage>
        <taxon>Eukaryota</taxon>
        <taxon>Sar</taxon>
        <taxon>Stramenopiles</taxon>
        <taxon>Oomycota</taxon>
        <taxon>Peronosporomycetes</taxon>
        <taxon>Pythiales</taxon>
        <taxon>Pythiaceae</taxon>
    </lineage>
</organism>
<sequence>GNREKCITFNEIHETGQGNCIQGVVPSIGAQVTGVGSILLSSKVNGKEQCIILDDVLFVPGAAYGFFSPGQALAQGINFEMNNETNVFRVTCHGKDVFDAKQYHRVCGFDVIAPSSGCNDIPSELQAELRERANYTAADGMATMHLWHERLGHTCGQYSKTMVDQGLVNEMMMKKSPVADSQGLSFGKQRQKRLSNVIENKITTPNQIGFADVMFPRKNNGSVYKAVLIIMDGFSKYLTAYPPKHKDAKAINP</sequence>
<accession>A0AAV2YW95</accession>
<evidence type="ECO:0008006" key="3">
    <source>
        <dbReference type="Google" id="ProtNLM"/>
    </source>
</evidence>
<proteinExistence type="predicted"/>
<evidence type="ECO:0000313" key="2">
    <source>
        <dbReference type="Proteomes" id="UP001146120"/>
    </source>
</evidence>
<keyword evidence="2" id="KW-1185">Reference proteome</keyword>
<dbReference type="Proteomes" id="UP001146120">
    <property type="component" value="Unassembled WGS sequence"/>
</dbReference>
<dbReference type="AlphaFoldDB" id="A0AAV2YW95"/>
<comment type="caution">
    <text evidence="1">The sequence shown here is derived from an EMBL/GenBank/DDBJ whole genome shotgun (WGS) entry which is preliminary data.</text>
</comment>
<reference evidence="1" key="2">
    <citation type="journal article" date="2023" name="Microbiol Resour">
        <title>Decontamination and Annotation of the Draft Genome Sequence of the Oomycete Lagenidium giganteum ARSEF 373.</title>
        <authorList>
            <person name="Morgan W.R."/>
            <person name="Tartar A."/>
        </authorList>
    </citation>
    <scope>NUCLEOTIDE SEQUENCE</scope>
    <source>
        <strain evidence="1">ARSEF 373</strain>
    </source>
</reference>
<evidence type="ECO:0000313" key="1">
    <source>
        <dbReference type="EMBL" id="DAZ98566.1"/>
    </source>
</evidence>
<name>A0AAV2YW95_9STRA</name>
<gene>
    <name evidence="1" type="ORF">N0F65_005750</name>
</gene>
<dbReference type="EMBL" id="DAKRPA010000103">
    <property type="protein sequence ID" value="DAZ98566.1"/>
    <property type="molecule type" value="Genomic_DNA"/>
</dbReference>